<proteinExistence type="predicted"/>
<dbReference type="HOGENOM" id="CLU_1905596_0_0_11"/>
<dbReference type="AlphaFoldDB" id="U7V0X6"/>
<protein>
    <recommendedName>
        <fullName evidence="3">HEAT repeat protein</fullName>
    </recommendedName>
</protein>
<organism evidence="1 2">
    <name type="scientific">Rothia aeria F0184</name>
    <dbReference type="NCBI Taxonomy" id="888019"/>
    <lineage>
        <taxon>Bacteria</taxon>
        <taxon>Bacillati</taxon>
        <taxon>Actinomycetota</taxon>
        <taxon>Actinomycetes</taxon>
        <taxon>Micrococcales</taxon>
        <taxon>Micrococcaceae</taxon>
        <taxon>Rothia</taxon>
    </lineage>
</organism>
<evidence type="ECO:0008006" key="3">
    <source>
        <dbReference type="Google" id="ProtNLM"/>
    </source>
</evidence>
<name>U7V0X6_9MICC</name>
<comment type="caution">
    <text evidence="1">The sequence shown here is derived from an EMBL/GenBank/DDBJ whole genome shotgun (WGS) entry which is preliminary data.</text>
</comment>
<dbReference type="EMBL" id="AXZG01000061">
    <property type="protein sequence ID" value="ERT64368.1"/>
    <property type="molecule type" value="Genomic_DNA"/>
</dbReference>
<evidence type="ECO:0000313" key="1">
    <source>
        <dbReference type="EMBL" id="ERT64368.1"/>
    </source>
</evidence>
<accession>U7V0X6</accession>
<sequence>MLLGTSKAQYIFEIWEEHKGNRMPNKLLFQTLQNSELPAWDKVQVILDLAEQKNNEVYPIILKLIEQPEFNNCKGTLVYALENYPPEPLFEKAIEWLIHGEFEVAYGAFNIINKISKLSGDSVDDAYESIGFASKDHKNEEWRTELLNEALDMFE</sequence>
<dbReference type="Proteomes" id="UP000017174">
    <property type="component" value="Unassembled WGS sequence"/>
</dbReference>
<evidence type="ECO:0000313" key="2">
    <source>
        <dbReference type="Proteomes" id="UP000017174"/>
    </source>
</evidence>
<gene>
    <name evidence="1" type="ORF">HMPREF0742_02304</name>
</gene>
<reference evidence="1 2" key="1">
    <citation type="submission" date="2013-08" db="EMBL/GenBank/DDBJ databases">
        <authorList>
            <person name="Weinstock G."/>
            <person name="Sodergren E."/>
            <person name="Wylie T."/>
            <person name="Fulton L."/>
            <person name="Fulton R."/>
            <person name="Fronick C."/>
            <person name="O'Laughlin M."/>
            <person name="Godfrey J."/>
            <person name="Miner T."/>
            <person name="Herter B."/>
            <person name="Appelbaum E."/>
            <person name="Cordes M."/>
            <person name="Lek S."/>
            <person name="Wollam A."/>
            <person name="Pepin K.H."/>
            <person name="Palsikar V.B."/>
            <person name="Mitreva M."/>
            <person name="Wilson R.K."/>
        </authorList>
    </citation>
    <scope>NUCLEOTIDE SEQUENCE [LARGE SCALE GENOMIC DNA]</scope>
    <source>
        <strain evidence="1 2">F0184</strain>
    </source>
</reference>